<dbReference type="EMBL" id="CAXAMM010042239">
    <property type="protein sequence ID" value="CAK9103764.1"/>
    <property type="molecule type" value="Genomic_DNA"/>
</dbReference>
<accession>A0ABP0RTZ6</accession>
<reference evidence="2 3" key="1">
    <citation type="submission" date="2024-02" db="EMBL/GenBank/DDBJ databases">
        <authorList>
            <person name="Chen Y."/>
            <person name="Shah S."/>
            <person name="Dougan E. K."/>
            <person name="Thang M."/>
            <person name="Chan C."/>
        </authorList>
    </citation>
    <scope>NUCLEOTIDE SEQUENCE [LARGE SCALE GENOMIC DNA]</scope>
</reference>
<proteinExistence type="predicted"/>
<dbReference type="PANTHER" id="PTHR37490">
    <property type="entry name" value="EXPRESSED PROTEIN"/>
    <property type="match status" value="1"/>
</dbReference>
<dbReference type="InterPro" id="IPR014710">
    <property type="entry name" value="RmlC-like_jellyroll"/>
</dbReference>
<evidence type="ECO:0000313" key="3">
    <source>
        <dbReference type="Proteomes" id="UP001642464"/>
    </source>
</evidence>
<organism evidence="2 3">
    <name type="scientific">Durusdinium trenchii</name>
    <dbReference type="NCBI Taxonomy" id="1381693"/>
    <lineage>
        <taxon>Eukaryota</taxon>
        <taxon>Sar</taxon>
        <taxon>Alveolata</taxon>
        <taxon>Dinophyceae</taxon>
        <taxon>Suessiales</taxon>
        <taxon>Symbiodiniaceae</taxon>
        <taxon>Durusdinium</taxon>
    </lineage>
</organism>
<name>A0ABP0RTZ6_9DINO</name>
<dbReference type="PROSITE" id="PS50042">
    <property type="entry name" value="CNMP_BINDING_3"/>
    <property type="match status" value="2"/>
</dbReference>
<dbReference type="InterPro" id="IPR021838">
    <property type="entry name" value="DUF3431"/>
</dbReference>
<sequence>MIVEESTDSQEMYAIAQGEAYVEKDGRRLGEIHQGCAFGELAVLRLTSGQSVTIKAERMCDLQYLNCYDLETLLEGYPDDKEHMLQVVATMMRQELADITNEEILREVPLLTFLGEGFIKRLAALLQVFVTRKDDQIKSPTDLFFISVLQGRASVHIGDVTVRELSEGESYGESSTLGLVAPSHTEIKANGSVCLYLRADKDIMQRVLEDEGTRLYGQLKSAGHTSPDKRKAVLQSSSLKLLNLSQAQIGELLHLCEERFCIAEQELLSARHSLKNLLFILAGKAEQQVSGETIVYEPGSSMVYLNKDLIPVSSAVKAKTHCKYLLLNKRVIMQFIMAQPEEERQRLLQRLESMPGQVRFVDDEIRADDCSAYLAYIVDRYDNMPEFAVFLHADAPEHIPTVDLLMDTVFAAARGYLPREAGFIHLSHNYVRHDCPGSTEPCRTPDAFEVSQLWRTVFRSSITPAMSQGDLNGYCCVQFLVRRERVHLRNKEFYARALRFFGDTPASYHALFPVGKVVWEPDTRGRTPCQLTMYFWHVMFGEELWLPRRHRDTRLPLFIRMLNIEAEAVVEAQRGEDGPAAAVIQFTGDDTGADDTYYRLQSLFSEADA</sequence>
<dbReference type="InterPro" id="IPR000595">
    <property type="entry name" value="cNMP-bd_dom"/>
</dbReference>
<evidence type="ECO:0000259" key="1">
    <source>
        <dbReference type="PROSITE" id="PS50042"/>
    </source>
</evidence>
<evidence type="ECO:0000313" key="2">
    <source>
        <dbReference type="EMBL" id="CAK9103764.1"/>
    </source>
</evidence>
<gene>
    <name evidence="2" type="ORF">SCF082_LOCUS48453</name>
</gene>
<feature type="domain" description="Cyclic nucleotide-binding" evidence="1">
    <location>
        <begin position="145"/>
        <end position="208"/>
    </location>
</feature>
<dbReference type="SUPFAM" id="SSF51206">
    <property type="entry name" value="cAMP-binding domain-like"/>
    <property type="match status" value="3"/>
</dbReference>
<protein>
    <recommendedName>
        <fullName evidence="1">Cyclic nucleotide-binding domain-containing protein</fullName>
    </recommendedName>
</protein>
<comment type="caution">
    <text evidence="2">The sequence shown here is derived from an EMBL/GenBank/DDBJ whole genome shotgun (WGS) entry which is preliminary data.</text>
</comment>
<dbReference type="Pfam" id="PF11913">
    <property type="entry name" value="DUF3431"/>
    <property type="match status" value="1"/>
</dbReference>
<dbReference type="PANTHER" id="PTHR37490:SF2">
    <property type="match status" value="1"/>
</dbReference>
<dbReference type="Proteomes" id="UP001642464">
    <property type="component" value="Unassembled WGS sequence"/>
</dbReference>
<keyword evidence="3" id="KW-1185">Reference proteome</keyword>
<feature type="domain" description="Cyclic nucleotide-binding" evidence="1">
    <location>
        <begin position="1"/>
        <end position="74"/>
    </location>
</feature>
<dbReference type="Gene3D" id="2.60.120.10">
    <property type="entry name" value="Jelly Rolls"/>
    <property type="match status" value="2"/>
</dbReference>
<dbReference type="InterPro" id="IPR018490">
    <property type="entry name" value="cNMP-bd_dom_sf"/>
</dbReference>